<feature type="transmembrane region" description="Helical" evidence="1">
    <location>
        <begin position="46"/>
        <end position="67"/>
    </location>
</feature>
<sequence length="630" mass="70945">MDWVENGLSPWVDHYSFTFQGEEIKSPPVAFQVALWSAVDLLGERGGFVTVKLVAFLLTLGLMGAWLKQIRAPVIAWLIVLPLMVCLLQLRAQIRPELFSYAVSIVALMLYHRTRLRLTLGAIGPVALLLWIWTNYHSPIIGYVIFFGLFIDIAWRLIKEKGGAPEWAKWAGWGIVLVGVGFLNASLSHPVIGMLRFPAEWKFYIQEYGPPLAHLHFVWFYVLMAVAVLTLALSVKQRRIGYLLISVVLIYGAITMARMVAPAGLVVLAILAHLLADAWQSRRTSNQPSLPSWTVYAAVVLVLIPLLSGVQMARDFMRENRTSWSRFPDALVQHMIDNDLQGRIFNAYPMGGYLIWRLAPASQVYIDGRTNILYPLSHYIELLESRAVPQTLRETTDRYAIDWAVVEDDPYTLSLFQDAGYELEFADVEYVLLRHGPGTFELTGRLAAQPWCWNAGMEGRVRDELAQAVMQLPGSASMQGPLHLAAGFVGASNRVDWLNSIIADRIATDYARRFLIYRNLEYGLIDNALNLLSAVEVRSPRDYLTEAFAQIQGGDYRAAEQAVDAALRHRWVYIDYADVFLQYLILREIRRAGPFQVLDDQILQDLEKQIGDGPRKQSGPLTTAAFCASG</sequence>
<dbReference type="AlphaFoldDB" id="A0AAW9RKR6"/>
<keyword evidence="1" id="KW-1133">Transmembrane helix</keyword>
<keyword evidence="1" id="KW-0812">Transmembrane</keyword>
<keyword evidence="1" id="KW-0472">Membrane</keyword>
<evidence type="ECO:0000313" key="2">
    <source>
        <dbReference type="EMBL" id="MEJ8568206.1"/>
    </source>
</evidence>
<evidence type="ECO:0000256" key="1">
    <source>
        <dbReference type="SAM" id="Phobius"/>
    </source>
</evidence>
<feature type="transmembrane region" description="Helical" evidence="1">
    <location>
        <begin position="293"/>
        <end position="313"/>
    </location>
</feature>
<feature type="transmembrane region" description="Helical" evidence="1">
    <location>
        <begin position="212"/>
        <end position="233"/>
    </location>
</feature>
<keyword evidence="3" id="KW-1185">Reference proteome</keyword>
<evidence type="ECO:0000313" key="3">
    <source>
        <dbReference type="Proteomes" id="UP001359886"/>
    </source>
</evidence>
<protein>
    <recommendedName>
        <fullName evidence="4">Glycosyltransferase RgtA/B/C/D-like domain-containing protein</fullName>
    </recommendedName>
</protein>
<dbReference type="RefSeq" id="WP_354695529.1">
    <property type="nucleotide sequence ID" value="NZ_JAZHOG010000007.1"/>
</dbReference>
<gene>
    <name evidence="2" type="ORF">V3330_11270</name>
</gene>
<evidence type="ECO:0008006" key="4">
    <source>
        <dbReference type="Google" id="ProtNLM"/>
    </source>
</evidence>
<dbReference type="EMBL" id="JAZHOG010000007">
    <property type="protein sequence ID" value="MEJ8568206.1"/>
    <property type="molecule type" value="Genomic_DNA"/>
</dbReference>
<feature type="transmembrane region" description="Helical" evidence="1">
    <location>
        <begin position="140"/>
        <end position="158"/>
    </location>
</feature>
<organism evidence="2 3">
    <name type="scientific">Elongatibacter sediminis</name>
    <dbReference type="NCBI Taxonomy" id="3119006"/>
    <lineage>
        <taxon>Bacteria</taxon>
        <taxon>Pseudomonadati</taxon>
        <taxon>Pseudomonadota</taxon>
        <taxon>Gammaproteobacteria</taxon>
        <taxon>Chromatiales</taxon>
        <taxon>Wenzhouxiangellaceae</taxon>
        <taxon>Elongatibacter</taxon>
    </lineage>
</organism>
<feature type="transmembrane region" description="Helical" evidence="1">
    <location>
        <begin position="240"/>
        <end position="273"/>
    </location>
</feature>
<feature type="transmembrane region" description="Helical" evidence="1">
    <location>
        <begin position="170"/>
        <end position="192"/>
    </location>
</feature>
<comment type="caution">
    <text evidence="2">The sequence shown here is derived from an EMBL/GenBank/DDBJ whole genome shotgun (WGS) entry which is preliminary data.</text>
</comment>
<proteinExistence type="predicted"/>
<feature type="transmembrane region" description="Helical" evidence="1">
    <location>
        <begin position="74"/>
        <end position="92"/>
    </location>
</feature>
<name>A0AAW9RKR6_9GAMM</name>
<dbReference type="Proteomes" id="UP001359886">
    <property type="component" value="Unassembled WGS sequence"/>
</dbReference>
<accession>A0AAW9RKR6</accession>
<reference evidence="2 3" key="1">
    <citation type="submission" date="2024-02" db="EMBL/GenBank/DDBJ databases">
        <title>A novel Wenzhouxiangellaceae bacterium, isolated from coastal sediments.</title>
        <authorList>
            <person name="Du Z.-J."/>
            <person name="Ye Y.-Q."/>
            <person name="Zhang X.-Y."/>
        </authorList>
    </citation>
    <scope>NUCLEOTIDE SEQUENCE [LARGE SCALE GENOMIC DNA]</scope>
    <source>
        <strain evidence="2 3">CH-27</strain>
    </source>
</reference>